<sequence length="1260" mass="142170">MGSTNKKKGESRGGEGLIDLVFSWSLSDVRNRDLYKDKVKLIPNTFSSTIEYMNSFVYPLIEETHANLFSSIQTVRSAPTCETWTVTISKDFKPLKDLHYSIYLNRKRDTANEDQYKPEVGDLIALTEDRPKCIYDLDRPPKSPYRIGLVQRCENGSEKIEIRTSKPIALDEYGDRRRGKKKRSLFVVYLTNMITNLRIWMALKSELEGNNMDIIERVLQSDSTIDESCSNCLSKESNQAVLSIVNNALSSFKLNNSQQEAVLSCVDTRQCCHQNTIKLIWGPPGTGKTKTVASLLFVLLRIKCRTLTCAPTNIAVLGVASRLMSLVSRALEYDTYGLGDIVLFGNGERMKIDDPEDLFHIFLDFRVSALASCLAPESGWQHNVDSMISLLEESEEMYSLYLEKVKKNNKDDEKGEKEKEETDFRNRIANKNEDKEEDIDGDKREIWTRIIVQPLEENKNTEKKEEPSKGKEKPKCDEREGKDNSTRSNKEKEENVENDKAPMTFEDFFMKRFELIKNQLIFCTTNLYTHMPTSFISLEVAKKMIKALDLLKSIGTMYSGAVANKGLKEVLNGVDEVGNVIRNLSSSETECIEILKLLSETLNLPNFTEQYEVRSFCLQNAYLIFCTASSSTKLHTEEMRPLELLVIDEAAQLKECESTIPLQLSGLRRAILVGDERQLPAMVQSEICQSAEFGRSLFERLVTLGHKKHLLNFQYRMHPSISLFPNREFYESKILDGPKVKEQNYERRFLPGSMYGSYAFINISDGKEETYSRYKNMVEVAVVSEILASLFKESVASKQKVRVGCISPYKAQVFALQQKLGKTYGTDSNCDFSVNIRSVDGFQGGEEDLVIISTVRCNGGGKVGFLSDRQRTNVALTRARHSLWILGNSATLINSNSIWKNLVVDAKARSCFYDASDDKNLAKAVAGALFELNQVDKLHINDSRPFPNTRWRGGAAGALINAQVSWSTRKGSLSEKEHVLKTVEGILNKMTPENFDLLKGQLIDSGITTSDILKGVTSLIFDKAVLDPTACPLYAQLCSVLHVKLPPFPADEPGGQEIKFRRVLVNKCQELFEGSNKIREELTPMTGSKQELERSDNDSLIKIRTLGNICFIGELWKQKILAENIVHRVVQELLEHTKTCPEEENVEALCQLFNTIGKQLDERPNSQCENEIYFSRLKELSTNPQLAPQLRVMVRDVIDLRANSWTPRREEEFGSLVTCPADSSAGKKTSTDDSDYLLSLGSHLASLSITDEPGSSSNNS</sequence>
<proteinExistence type="predicted"/>
<reference evidence="1 2" key="1">
    <citation type="journal article" date="2021" name="Hortic Res">
        <title>High-quality reference genome and annotation aids understanding of berry development for evergreen blueberry (Vaccinium darrowii).</title>
        <authorList>
            <person name="Yu J."/>
            <person name="Hulse-Kemp A.M."/>
            <person name="Babiker E."/>
            <person name="Staton M."/>
        </authorList>
    </citation>
    <scope>NUCLEOTIDE SEQUENCE [LARGE SCALE GENOMIC DNA]</scope>
    <source>
        <strain evidence="2">cv. NJ 8807/NJ 8810</strain>
        <tissue evidence="1">Young leaf</tissue>
    </source>
</reference>
<accession>A0ACB7YG43</accession>
<protein>
    <submittedName>
        <fullName evidence="1">Uncharacterized protein</fullName>
    </submittedName>
</protein>
<keyword evidence="2" id="KW-1185">Reference proteome</keyword>
<organism evidence="1 2">
    <name type="scientific">Vaccinium darrowii</name>
    <dbReference type="NCBI Taxonomy" id="229202"/>
    <lineage>
        <taxon>Eukaryota</taxon>
        <taxon>Viridiplantae</taxon>
        <taxon>Streptophyta</taxon>
        <taxon>Embryophyta</taxon>
        <taxon>Tracheophyta</taxon>
        <taxon>Spermatophyta</taxon>
        <taxon>Magnoliopsida</taxon>
        <taxon>eudicotyledons</taxon>
        <taxon>Gunneridae</taxon>
        <taxon>Pentapetalae</taxon>
        <taxon>asterids</taxon>
        <taxon>Ericales</taxon>
        <taxon>Ericaceae</taxon>
        <taxon>Vaccinioideae</taxon>
        <taxon>Vaccinieae</taxon>
        <taxon>Vaccinium</taxon>
    </lineage>
</organism>
<name>A0ACB7YG43_9ERIC</name>
<evidence type="ECO:0000313" key="2">
    <source>
        <dbReference type="Proteomes" id="UP000828048"/>
    </source>
</evidence>
<dbReference type="EMBL" id="CM037158">
    <property type="protein sequence ID" value="KAH7852483.1"/>
    <property type="molecule type" value="Genomic_DNA"/>
</dbReference>
<comment type="caution">
    <text evidence="1">The sequence shown here is derived from an EMBL/GenBank/DDBJ whole genome shotgun (WGS) entry which is preliminary data.</text>
</comment>
<evidence type="ECO:0000313" key="1">
    <source>
        <dbReference type="EMBL" id="KAH7852483.1"/>
    </source>
</evidence>
<gene>
    <name evidence="1" type="ORF">Vadar_025339</name>
</gene>
<dbReference type="Proteomes" id="UP000828048">
    <property type="component" value="Chromosome 8"/>
</dbReference>